<protein>
    <submittedName>
        <fullName evidence="1">Uncharacterized protein</fullName>
    </submittedName>
</protein>
<dbReference type="Proteomes" id="UP001595722">
    <property type="component" value="Unassembled WGS sequence"/>
</dbReference>
<sequence>MVWQIMCFFISQVMRESLIAEHRFYIDQARSRLLSQFSNISDEADKAANDYWEKREETLNPDFYDPCSIAEAAYQMGGDYYCLLTEMHESTRLSVVAGMYHQWDKKLREWLVWESQKFGGRAAVEETFWRKPFKDIINLLDRLGWDVSGKPYFNSLKACDLVVNVYKHGEGRSLNELKQEFPQFLPDPLSEHSFDRADNSWIDHTHLRVSDAQLQSFSDAIVEFWRNIPEYTLDSEDLSAPSWLIRAIQTDAEANI</sequence>
<evidence type="ECO:0000313" key="2">
    <source>
        <dbReference type="Proteomes" id="UP001595722"/>
    </source>
</evidence>
<reference evidence="2" key="1">
    <citation type="journal article" date="2019" name="Int. J. Syst. Evol. Microbiol.">
        <title>The Global Catalogue of Microorganisms (GCM) 10K type strain sequencing project: providing services to taxonomists for standard genome sequencing and annotation.</title>
        <authorList>
            <consortium name="The Broad Institute Genomics Platform"/>
            <consortium name="The Broad Institute Genome Sequencing Center for Infectious Disease"/>
            <person name="Wu L."/>
            <person name="Ma J."/>
        </authorList>
    </citation>
    <scope>NUCLEOTIDE SEQUENCE [LARGE SCALE GENOMIC DNA]</scope>
    <source>
        <strain evidence="2">KCTC 42424</strain>
    </source>
</reference>
<organism evidence="1 2">
    <name type="scientific">Bacterioplanoides pacificum</name>
    <dbReference type="NCBI Taxonomy" id="1171596"/>
    <lineage>
        <taxon>Bacteria</taxon>
        <taxon>Pseudomonadati</taxon>
        <taxon>Pseudomonadota</taxon>
        <taxon>Gammaproteobacteria</taxon>
        <taxon>Oceanospirillales</taxon>
        <taxon>Oceanospirillaceae</taxon>
        <taxon>Bacterioplanoides</taxon>
    </lineage>
</organism>
<name>A0ABV7VW49_9GAMM</name>
<comment type="caution">
    <text evidence="1">The sequence shown here is derived from an EMBL/GenBank/DDBJ whole genome shotgun (WGS) entry which is preliminary data.</text>
</comment>
<gene>
    <name evidence="1" type="ORF">ACFOMG_15955</name>
</gene>
<dbReference type="EMBL" id="JBHRYB010000016">
    <property type="protein sequence ID" value="MFC3681600.1"/>
    <property type="molecule type" value="Genomic_DNA"/>
</dbReference>
<keyword evidence="2" id="KW-1185">Reference proteome</keyword>
<accession>A0ABV7VW49</accession>
<evidence type="ECO:0000313" key="1">
    <source>
        <dbReference type="EMBL" id="MFC3681600.1"/>
    </source>
</evidence>
<dbReference type="RefSeq" id="WP_376868102.1">
    <property type="nucleotide sequence ID" value="NZ_JBHRYB010000016.1"/>
</dbReference>
<proteinExistence type="predicted"/>